<dbReference type="InterPro" id="IPR035669">
    <property type="entry name" value="SGNH_plant_lipase-like"/>
</dbReference>
<comment type="caution">
    <text evidence="7">The sequence shown here is derived from an EMBL/GenBank/DDBJ whole genome shotgun (WGS) entry which is preliminary data.</text>
</comment>
<proteinExistence type="inferred from homology"/>
<evidence type="ECO:0000256" key="5">
    <source>
        <dbReference type="SAM" id="Coils"/>
    </source>
</evidence>
<dbReference type="Gene3D" id="3.40.50.1110">
    <property type="entry name" value="SGNH hydrolase"/>
    <property type="match status" value="1"/>
</dbReference>
<feature type="signal peptide" evidence="6">
    <location>
        <begin position="1"/>
        <end position="23"/>
    </location>
</feature>
<dbReference type="PANTHER" id="PTHR22835:SF158">
    <property type="entry name" value="GDSL ESTERASE_LIPASE LIP-4-LIKE ISOFORM X1"/>
    <property type="match status" value="1"/>
</dbReference>
<feature type="chain" id="PRO_5042230341" evidence="6">
    <location>
        <begin position="24"/>
        <end position="361"/>
    </location>
</feature>
<sequence length="361" mass="39641">MKIFAILLLLSPLFLLGVVVVESQCTKNPVIFNFGDSNSDTGGLSAGTGSIFGPPHGRAFFHSSTGGRLSDGRLVIDFLCEHIHTSYLTPYLQSLDPNFSNGANFAISGASTLPEYVPFSLDVQVLQFRRFRSLSIELVSRGKKGFVNQQGFENALYTFDIGQNDLSGAFGYLSYNQVVQRIPLFIAEIKSAIWSIYQNGGKNFWMHNTGPLGCLPQRLSSTNHSSADLDQHGCVRTLNDAAKAFNEKLRTLCEELRSAMKNATIVYTDIFAIKYDLIANSAKYGFKNPLMACCGYGGPPYNVNNKVGCGQTGYNVCAQGTKCISWDGVHYTEAANSFVASKILSTNYSTPKLKWDYFCNT</sequence>
<feature type="coiled-coil region" evidence="5">
    <location>
        <begin position="235"/>
        <end position="262"/>
    </location>
</feature>
<dbReference type="InterPro" id="IPR036514">
    <property type="entry name" value="SGNH_hydro_sf"/>
</dbReference>
<dbReference type="AlphaFoldDB" id="A0AAD4SQR4"/>
<comment type="similarity">
    <text evidence="1">Belongs to the 'GDSL' lipolytic enzyme family.</text>
</comment>
<dbReference type="Pfam" id="PF00657">
    <property type="entry name" value="Lipase_GDSL"/>
    <property type="match status" value="1"/>
</dbReference>
<reference evidence="7" key="1">
    <citation type="submission" date="2022-04" db="EMBL/GenBank/DDBJ databases">
        <title>A functionally conserved STORR gene fusion in Papaver species that diverged 16.8 million years ago.</title>
        <authorList>
            <person name="Catania T."/>
        </authorList>
    </citation>
    <scope>NUCLEOTIDE SEQUENCE</scope>
    <source>
        <strain evidence="7">S-188037</strain>
    </source>
</reference>
<keyword evidence="5" id="KW-0175">Coiled coil</keyword>
<evidence type="ECO:0000256" key="1">
    <source>
        <dbReference type="ARBA" id="ARBA00008668"/>
    </source>
</evidence>
<keyword evidence="4" id="KW-0325">Glycoprotein</keyword>
<keyword evidence="8" id="KW-1185">Reference proteome</keyword>
<dbReference type="PANTHER" id="PTHR22835">
    <property type="entry name" value="ZINC FINGER FYVE DOMAIN CONTAINING PROTEIN"/>
    <property type="match status" value="1"/>
</dbReference>
<name>A0AAD4SQR4_9MAGN</name>
<organism evidence="7 8">
    <name type="scientific">Papaver atlanticum</name>
    <dbReference type="NCBI Taxonomy" id="357466"/>
    <lineage>
        <taxon>Eukaryota</taxon>
        <taxon>Viridiplantae</taxon>
        <taxon>Streptophyta</taxon>
        <taxon>Embryophyta</taxon>
        <taxon>Tracheophyta</taxon>
        <taxon>Spermatophyta</taxon>
        <taxon>Magnoliopsida</taxon>
        <taxon>Ranunculales</taxon>
        <taxon>Papaveraceae</taxon>
        <taxon>Papaveroideae</taxon>
        <taxon>Papaver</taxon>
    </lineage>
</organism>
<dbReference type="InterPro" id="IPR001087">
    <property type="entry name" value="GDSL"/>
</dbReference>
<dbReference type="SUPFAM" id="SSF52266">
    <property type="entry name" value="SGNH hydrolase"/>
    <property type="match status" value="1"/>
</dbReference>
<keyword evidence="2 6" id="KW-0732">Signal</keyword>
<dbReference type="GO" id="GO:0016788">
    <property type="term" value="F:hydrolase activity, acting on ester bonds"/>
    <property type="evidence" value="ECO:0007669"/>
    <property type="project" value="InterPro"/>
</dbReference>
<dbReference type="CDD" id="cd01837">
    <property type="entry name" value="SGNH_plant_lipase_like"/>
    <property type="match status" value="1"/>
</dbReference>
<evidence type="ECO:0000313" key="7">
    <source>
        <dbReference type="EMBL" id="KAI3916355.1"/>
    </source>
</evidence>
<dbReference type="Proteomes" id="UP001202328">
    <property type="component" value="Unassembled WGS sequence"/>
</dbReference>
<evidence type="ECO:0000256" key="6">
    <source>
        <dbReference type="SAM" id="SignalP"/>
    </source>
</evidence>
<keyword evidence="3" id="KW-0378">Hydrolase</keyword>
<evidence type="ECO:0000313" key="8">
    <source>
        <dbReference type="Proteomes" id="UP001202328"/>
    </source>
</evidence>
<evidence type="ECO:0000256" key="4">
    <source>
        <dbReference type="ARBA" id="ARBA00023180"/>
    </source>
</evidence>
<gene>
    <name evidence="7" type="ORF">MKW98_004796</name>
</gene>
<evidence type="ECO:0000256" key="2">
    <source>
        <dbReference type="ARBA" id="ARBA00022729"/>
    </source>
</evidence>
<accession>A0AAD4SQR4</accession>
<evidence type="ECO:0000256" key="3">
    <source>
        <dbReference type="ARBA" id="ARBA00022801"/>
    </source>
</evidence>
<dbReference type="EMBL" id="JAJJMB010009125">
    <property type="protein sequence ID" value="KAI3916355.1"/>
    <property type="molecule type" value="Genomic_DNA"/>
</dbReference>
<protein>
    <submittedName>
        <fullName evidence="7">Uncharacterized protein</fullName>
    </submittedName>
</protein>